<dbReference type="Gene3D" id="3.30.460.10">
    <property type="entry name" value="Beta Polymerase, domain 2"/>
    <property type="match status" value="1"/>
</dbReference>
<dbReference type="SUPFAM" id="SSF81301">
    <property type="entry name" value="Nucleotidyltransferase"/>
    <property type="match status" value="1"/>
</dbReference>
<dbReference type="PANTHER" id="PTHR21262:SF31">
    <property type="entry name" value="GTP PYROPHOSPHOKINASE"/>
    <property type="match status" value="1"/>
</dbReference>
<proteinExistence type="inferred from homology"/>
<dbReference type="InterPro" id="IPR004095">
    <property type="entry name" value="TGS"/>
</dbReference>
<accession>X0TLF7</accession>
<gene>
    <name evidence="3" type="ORF">S01H1_08502</name>
</gene>
<dbReference type="PROSITE" id="PS51880">
    <property type="entry name" value="TGS"/>
    <property type="match status" value="1"/>
</dbReference>
<dbReference type="PANTHER" id="PTHR21262">
    <property type="entry name" value="GUANOSINE-3',5'-BIS DIPHOSPHATE 3'-PYROPHOSPHOHYDROLASE"/>
    <property type="match status" value="1"/>
</dbReference>
<evidence type="ECO:0000259" key="2">
    <source>
        <dbReference type="PROSITE" id="PS51880"/>
    </source>
</evidence>
<dbReference type="SUPFAM" id="SSF81271">
    <property type="entry name" value="TGS-like"/>
    <property type="match status" value="1"/>
</dbReference>
<feature type="non-terminal residue" evidence="3">
    <location>
        <position position="1"/>
    </location>
</feature>
<dbReference type="Gene3D" id="3.10.20.30">
    <property type="match status" value="1"/>
</dbReference>
<feature type="non-terminal residue" evidence="3">
    <location>
        <position position="457"/>
    </location>
</feature>
<dbReference type="InterPro" id="IPR033655">
    <property type="entry name" value="TGS_RelA/SpoT"/>
</dbReference>
<dbReference type="GO" id="GO:0015969">
    <property type="term" value="P:guanosine tetraphosphate metabolic process"/>
    <property type="evidence" value="ECO:0007669"/>
    <property type="project" value="InterPro"/>
</dbReference>
<evidence type="ECO:0000313" key="3">
    <source>
        <dbReference type="EMBL" id="GAF76930.1"/>
    </source>
</evidence>
<sequence>AEMLDARRETRERYIGYVEGFIREELTKQGIKAEVQGRAKHLYSIHKKMEKYAAEGKSFHEIYDLMAVRILVDTVADCYNAMGAIHQLWRPLPGTFDDYIANPKESMYQSLHTTVMCLGQRPLEVQVRTHQMHQTDEYGVASHWRYKEGGKRDVRYEERLAWLRQLIDWQRDMSRAEDLVEAVKTDLFRDQVFVFTPKGEVKDLPVGSTPIDFAYRIHTDLGHTCVGAKVNGRLVPLNYQLRNGDAVEIMSSKRSHGPSRDWLGPSRGYARTSHARGKIRQWFKKQERAENISRGRDLVEKELRRLGTALSQVEDEILRIFKYDELDGFLEAVGYGGISTHHMILRLAPALQPLEEAPAVPTEAAPPPAVVTPSVRVLGTGDLLTRTARCCSPVPGDDIIGYVTRGEGVTVHRSDCQNILHVPEKERLVEVEWGRRGQFYPVAVHIEAWDRVGLVRD</sequence>
<name>X0TLF7_9ZZZZ</name>
<feature type="domain" description="TGS" evidence="2">
    <location>
        <begin position="190"/>
        <end position="251"/>
    </location>
</feature>
<dbReference type="CDD" id="cd01668">
    <property type="entry name" value="TGS_RSH"/>
    <property type="match status" value="1"/>
</dbReference>
<comment type="caution">
    <text evidence="3">The sequence shown here is derived from an EMBL/GenBank/DDBJ whole genome shotgun (WGS) entry which is preliminary data.</text>
</comment>
<organism evidence="3">
    <name type="scientific">marine sediment metagenome</name>
    <dbReference type="NCBI Taxonomy" id="412755"/>
    <lineage>
        <taxon>unclassified sequences</taxon>
        <taxon>metagenomes</taxon>
        <taxon>ecological metagenomes</taxon>
    </lineage>
</organism>
<dbReference type="GO" id="GO:0005886">
    <property type="term" value="C:plasma membrane"/>
    <property type="evidence" value="ECO:0007669"/>
    <property type="project" value="TreeGrafter"/>
</dbReference>
<dbReference type="InterPro" id="IPR007685">
    <property type="entry name" value="RelA_SpoT"/>
</dbReference>
<reference evidence="3" key="1">
    <citation type="journal article" date="2014" name="Front. Microbiol.">
        <title>High frequency of phylogenetically diverse reductive dehalogenase-homologous genes in deep subseafloor sedimentary metagenomes.</title>
        <authorList>
            <person name="Kawai M."/>
            <person name="Futagami T."/>
            <person name="Toyoda A."/>
            <person name="Takaki Y."/>
            <person name="Nishi S."/>
            <person name="Hori S."/>
            <person name="Arai W."/>
            <person name="Tsubouchi T."/>
            <person name="Morono Y."/>
            <person name="Uchiyama I."/>
            <person name="Ito T."/>
            <person name="Fujiyama A."/>
            <person name="Inagaki F."/>
            <person name="Takami H."/>
        </authorList>
    </citation>
    <scope>NUCLEOTIDE SEQUENCE</scope>
    <source>
        <strain evidence="3">Expedition CK06-06</strain>
    </source>
</reference>
<protein>
    <recommendedName>
        <fullName evidence="2">TGS domain-containing protein</fullName>
    </recommendedName>
</protein>
<dbReference type="InterPro" id="IPR012675">
    <property type="entry name" value="Beta-grasp_dom_sf"/>
</dbReference>
<comment type="similarity">
    <text evidence="1">Belongs to the RelA/SpoT family.</text>
</comment>
<dbReference type="Pfam" id="PF02824">
    <property type="entry name" value="TGS"/>
    <property type="match status" value="1"/>
</dbReference>
<dbReference type="FunFam" id="3.10.20.30:FF:000002">
    <property type="entry name" value="GTP pyrophosphokinase (RelA/SpoT)"/>
    <property type="match status" value="1"/>
</dbReference>
<evidence type="ECO:0000256" key="1">
    <source>
        <dbReference type="ARBA" id="ARBA00007476"/>
    </source>
</evidence>
<dbReference type="InterPro" id="IPR043519">
    <property type="entry name" value="NT_sf"/>
</dbReference>
<dbReference type="InterPro" id="IPR012676">
    <property type="entry name" value="TGS-like"/>
</dbReference>
<dbReference type="EMBL" id="BARS01004357">
    <property type="protein sequence ID" value="GAF76930.1"/>
    <property type="molecule type" value="Genomic_DNA"/>
</dbReference>
<dbReference type="AlphaFoldDB" id="X0TLF7"/>
<dbReference type="CDD" id="cd05399">
    <property type="entry name" value="NT_Rel-Spo_like"/>
    <property type="match status" value="1"/>
</dbReference>
<dbReference type="Pfam" id="PF04607">
    <property type="entry name" value="RelA_SpoT"/>
    <property type="match status" value="1"/>
</dbReference>
<dbReference type="SMART" id="SM00954">
    <property type="entry name" value="RelA_SpoT"/>
    <property type="match status" value="1"/>
</dbReference>
<dbReference type="FunFam" id="3.30.460.10:FF:000001">
    <property type="entry name" value="GTP pyrophosphokinase RelA"/>
    <property type="match status" value="1"/>
</dbReference>